<protein>
    <submittedName>
        <fullName evidence="2">Uncharacterized protein</fullName>
    </submittedName>
</protein>
<dbReference type="InterPro" id="IPR024520">
    <property type="entry name" value="DUF3558"/>
</dbReference>
<sequence length="137" mass="14386">MLTTDQRRNLGLDRQPVKASASQADKHGNLACMYAKANTDPRYEYLVTPVPQEGAEVSLRGDRGGQVKQVTVAGFGAVETRLSSSTTSCGVVVDVAPGQSLDVQFGLTTTGALTADQICGKAREGAELIMQTLSARG</sequence>
<dbReference type="Proteomes" id="UP001519363">
    <property type="component" value="Unassembled WGS sequence"/>
</dbReference>
<gene>
    <name evidence="2" type="ORF">JOF53_000657</name>
</gene>
<comment type="caution">
    <text evidence="2">The sequence shown here is derived from an EMBL/GenBank/DDBJ whole genome shotgun (WGS) entry which is preliminary data.</text>
</comment>
<keyword evidence="3" id="KW-1185">Reference proteome</keyword>
<accession>A0ABS5A5B7</accession>
<proteinExistence type="predicted"/>
<reference evidence="2 3" key="1">
    <citation type="submission" date="2021-03" db="EMBL/GenBank/DDBJ databases">
        <title>Sequencing the genomes of 1000 actinobacteria strains.</title>
        <authorList>
            <person name="Klenk H.-P."/>
        </authorList>
    </citation>
    <scope>NUCLEOTIDE SEQUENCE [LARGE SCALE GENOMIC DNA]</scope>
    <source>
        <strain evidence="2 3">DSM 44580</strain>
    </source>
</reference>
<evidence type="ECO:0000313" key="2">
    <source>
        <dbReference type="EMBL" id="MBP2471785.1"/>
    </source>
</evidence>
<feature type="compositionally biased region" description="Basic and acidic residues" evidence="1">
    <location>
        <begin position="1"/>
        <end position="11"/>
    </location>
</feature>
<dbReference type="Pfam" id="PF12079">
    <property type="entry name" value="DUF3558"/>
    <property type="match status" value="1"/>
</dbReference>
<organism evidence="2 3">
    <name type="scientific">Crossiella equi</name>
    <dbReference type="NCBI Taxonomy" id="130796"/>
    <lineage>
        <taxon>Bacteria</taxon>
        <taxon>Bacillati</taxon>
        <taxon>Actinomycetota</taxon>
        <taxon>Actinomycetes</taxon>
        <taxon>Pseudonocardiales</taxon>
        <taxon>Pseudonocardiaceae</taxon>
        <taxon>Crossiella</taxon>
    </lineage>
</organism>
<feature type="region of interest" description="Disordered" evidence="1">
    <location>
        <begin position="1"/>
        <end position="24"/>
    </location>
</feature>
<name>A0ABS5A5B7_9PSEU</name>
<dbReference type="EMBL" id="JAGIOO010000001">
    <property type="protein sequence ID" value="MBP2471785.1"/>
    <property type="molecule type" value="Genomic_DNA"/>
</dbReference>
<evidence type="ECO:0000313" key="3">
    <source>
        <dbReference type="Proteomes" id="UP001519363"/>
    </source>
</evidence>
<evidence type="ECO:0000256" key="1">
    <source>
        <dbReference type="SAM" id="MobiDB-lite"/>
    </source>
</evidence>